<evidence type="ECO:0000313" key="2">
    <source>
        <dbReference type="EMBL" id="MBB5209649.1"/>
    </source>
</evidence>
<dbReference type="AlphaFoldDB" id="A0A7W8G1Q6"/>
<accession>A0A7W8G1Q6</accession>
<gene>
    <name evidence="2" type="ORF">HNQ52_003221</name>
</gene>
<proteinExistence type="predicted"/>
<evidence type="ECO:0000313" key="3">
    <source>
        <dbReference type="Proteomes" id="UP000521199"/>
    </source>
</evidence>
<reference evidence="2 3" key="1">
    <citation type="submission" date="2020-08" db="EMBL/GenBank/DDBJ databases">
        <title>Genomic Encyclopedia of Type Strains, Phase IV (KMG-IV): sequencing the most valuable type-strain genomes for metagenomic binning, comparative biology and taxonomic classification.</title>
        <authorList>
            <person name="Goeker M."/>
        </authorList>
    </citation>
    <scope>NUCLEOTIDE SEQUENCE [LARGE SCALE GENOMIC DNA]</scope>
    <source>
        <strain evidence="2 3">DSM 24163</strain>
    </source>
</reference>
<name>A0A7W8G1Q6_9GAMM</name>
<dbReference type="RefSeq" id="WP_183962182.1">
    <property type="nucleotide sequence ID" value="NZ_JACHHP010000007.1"/>
</dbReference>
<comment type="caution">
    <text evidence="2">The sequence shown here is derived from an EMBL/GenBank/DDBJ whole genome shotgun (WGS) entry which is preliminary data.</text>
</comment>
<feature type="signal peptide" evidence="1">
    <location>
        <begin position="1"/>
        <end position="26"/>
    </location>
</feature>
<evidence type="ECO:0000256" key="1">
    <source>
        <dbReference type="SAM" id="SignalP"/>
    </source>
</evidence>
<keyword evidence="3" id="KW-1185">Reference proteome</keyword>
<dbReference type="Proteomes" id="UP000521199">
    <property type="component" value="Unassembled WGS sequence"/>
</dbReference>
<organism evidence="2 3">
    <name type="scientific">Chiayiivirga flava</name>
    <dbReference type="NCBI Taxonomy" id="659595"/>
    <lineage>
        <taxon>Bacteria</taxon>
        <taxon>Pseudomonadati</taxon>
        <taxon>Pseudomonadota</taxon>
        <taxon>Gammaproteobacteria</taxon>
        <taxon>Lysobacterales</taxon>
        <taxon>Lysobacteraceae</taxon>
        <taxon>Chiayiivirga</taxon>
    </lineage>
</organism>
<protein>
    <submittedName>
        <fullName evidence="2">Uncharacterized protein</fullName>
    </submittedName>
</protein>
<sequence length="111" mass="12063">MTRSTKALLAAATVTCLLVATGYATSILSLDACKKDLYALLAKRGEIVGANLLGDRVDLREDEVSSLVLGPFVVEATAVSPATAHGRVHIVRYLVLPWWRYAFDHDEFSLS</sequence>
<keyword evidence="1" id="KW-0732">Signal</keyword>
<dbReference type="EMBL" id="JACHHP010000007">
    <property type="protein sequence ID" value="MBB5209649.1"/>
    <property type="molecule type" value="Genomic_DNA"/>
</dbReference>
<feature type="chain" id="PRO_5030831411" evidence="1">
    <location>
        <begin position="27"/>
        <end position="111"/>
    </location>
</feature>